<evidence type="ECO:0000313" key="2">
    <source>
        <dbReference type="Proteomes" id="UP000199236"/>
    </source>
</evidence>
<proteinExistence type="predicted"/>
<organism evidence="1 2">
    <name type="scientific">Cohaesibacter marisflavi</name>
    <dbReference type="NCBI Taxonomy" id="655353"/>
    <lineage>
        <taxon>Bacteria</taxon>
        <taxon>Pseudomonadati</taxon>
        <taxon>Pseudomonadota</taxon>
        <taxon>Alphaproteobacteria</taxon>
        <taxon>Hyphomicrobiales</taxon>
        <taxon>Cohaesibacteraceae</taxon>
    </lineage>
</organism>
<accession>A0A1I5G0A9</accession>
<evidence type="ECO:0000313" key="1">
    <source>
        <dbReference type="EMBL" id="SFO29432.1"/>
    </source>
</evidence>
<protein>
    <submittedName>
        <fullName evidence="1">Uncharacterized protein</fullName>
    </submittedName>
</protein>
<reference evidence="1 2" key="1">
    <citation type="submission" date="2016-10" db="EMBL/GenBank/DDBJ databases">
        <authorList>
            <person name="de Groot N.N."/>
        </authorList>
    </citation>
    <scope>NUCLEOTIDE SEQUENCE [LARGE SCALE GENOMIC DNA]</scope>
    <source>
        <strain evidence="1 2">CGMCC 1.9157</strain>
    </source>
</reference>
<dbReference type="Proteomes" id="UP000199236">
    <property type="component" value="Unassembled WGS sequence"/>
</dbReference>
<dbReference type="STRING" id="655353.SAMN04488056_104292"/>
<sequence>MTFDELTSGPCALPRAPMIMPTQTLERPKRNRYRLMVNIRHLLRTTVKLSGV</sequence>
<name>A0A1I5G0A9_9HYPH</name>
<keyword evidence="2" id="KW-1185">Reference proteome</keyword>
<gene>
    <name evidence="1" type="ORF">SAMN04488056_104292</name>
</gene>
<dbReference type="EMBL" id="FOVR01000004">
    <property type="protein sequence ID" value="SFO29432.1"/>
    <property type="molecule type" value="Genomic_DNA"/>
</dbReference>
<dbReference type="AlphaFoldDB" id="A0A1I5G0A9"/>